<proteinExistence type="predicted"/>
<comment type="caution">
    <text evidence="2">The sequence shown here is derived from an EMBL/GenBank/DDBJ whole genome shotgun (WGS) entry which is preliminary data.</text>
</comment>
<evidence type="ECO:0000313" key="3">
    <source>
        <dbReference type="Proteomes" id="UP000287823"/>
    </source>
</evidence>
<protein>
    <submittedName>
        <fullName evidence="2">Uncharacterized protein</fullName>
    </submittedName>
</protein>
<keyword evidence="3" id="KW-1185">Reference proteome</keyword>
<dbReference type="AlphaFoldDB" id="A0A432WIX9"/>
<keyword evidence="1" id="KW-0472">Membrane</keyword>
<dbReference type="RefSeq" id="WP_126798300.1">
    <property type="nucleotide sequence ID" value="NZ_PIPO01000002.1"/>
</dbReference>
<evidence type="ECO:0000313" key="2">
    <source>
        <dbReference type="EMBL" id="RUO33733.1"/>
    </source>
</evidence>
<accession>A0A432WIX9</accession>
<feature type="transmembrane region" description="Helical" evidence="1">
    <location>
        <begin position="679"/>
        <end position="705"/>
    </location>
</feature>
<dbReference type="Proteomes" id="UP000287823">
    <property type="component" value="Unassembled WGS sequence"/>
</dbReference>
<organism evidence="2 3">
    <name type="scientific">Aliidiomarina soli</name>
    <dbReference type="NCBI Taxonomy" id="1928574"/>
    <lineage>
        <taxon>Bacteria</taxon>
        <taxon>Pseudomonadati</taxon>
        <taxon>Pseudomonadota</taxon>
        <taxon>Gammaproteobacteria</taxon>
        <taxon>Alteromonadales</taxon>
        <taxon>Idiomarinaceae</taxon>
        <taxon>Aliidiomarina</taxon>
    </lineage>
</organism>
<feature type="transmembrane region" description="Helical" evidence="1">
    <location>
        <begin position="711"/>
        <end position="730"/>
    </location>
</feature>
<evidence type="ECO:0000256" key="1">
    <source>
        <dbReference type="SAM" id="Phobius"/>
    </source>
</evidence>
<name>A0A432WIX9_9GAMM</name>
<dbReference type="CDD" id="cd20705">
    <property type="entry name" value="MIX_I"/>
    <property type="match status" value="1"/>
</dbReference>
<gene>
    <name evidence="2" type="ORF">CWE14_04515</name>
</gene>
<dbReference type="EMBL" id="PIPO01000002">
    <property type="protein sequence ID" value="RUO33733.1"/>
    <property type="molecule type" value="Genomic_DNA"/>
</dbReference>
<sequence length="1005" mass="111960">MLQINSLNQVGVASFALAQGQQPNPFMRLPEQGGGLCYIPLTVAPQPSWQTRPDVDPEPELADTPNLFMPLRLLRRLPDGQTQPLRSNCWLYIFQDGYLWREIRLPQGRQRNLLDVNLKKHAGENQRPAQCPSSEDLTLAYRVNGETPEYRLAFSEVQWSWQQIEALGGMHPEDFRSPEDSCDLQSEDTLSALEERTSLIPLSDEDIEDCRIHVLSGPSQPEFGDGPLMMPETITLPHLILSDVLQDARDLKHKQDELIALQNAGQQSQQTGPLALAQMIKELTDGGDPNELIQHLAPERYDQQLLAAWSTLEETLPEHLETAEQNLLALLQQAEFTISLSDYTNADDILVNEVGLAMFTQLTEHMFMPESLTWLSCILDHEQKDDHPVYAAARGENEALNQWLMRRTSEPDLPLPGEDDERLQGLDIADRIGLITRLPATFDSLVSKYAETRAHYFGNQVQKALDAVIVRFGDFIGKDRAAALALYTAPIELNQWQNHATVPARGAYYRYLSDNYPLAVAHLGKQQAFQIVPEGRSIGEWLRAFDESRTWQSVSLSILAPLLALNARFAFQKSRDTNWEHMDDTLSTVAATASFTAFVLEKIQRLMPKTQAMKLSSANKNRLTARGRIRAMSRLSIKQIASYVVFKVIMRTLIIVAGVAETALGIWHARRGFQSGNTGVMIGGGLEAVGAALLLASSLIVIGVIAAGPALWLFLIGIAIFAGGTTLRIFSEYSPLEQAVLHGWFGSRPYAVSNLPFRQPETSSTPQKDIEFYQATTNSLTQKTPIDWRQFEALDLQSESTEITKILFNFNAEIKVHRLEHEHSRWAVIRGAETHAIVELNVSLGAFSPVDSTLHGHLHIRGQEIPLEQCHVVELHNQSPAGQNQSLPPRGLRILTKVPERHVVGTFGRVSAELQLDPDGKGQLHIPEDPASYTWNYRAATLVNSENVGSMSQTKWAQLQALAVQSLDSRSEPQVLVQGPSGCEYQPRKTAQVCPLFSTSTIGVA</sequence>
<reference evidence="2 3" key="1">
    <citation type="journal article" date="2011" name="Front. Microbiol.">
        <title>Genomic signatures of strain selection and enhancement in Bacillus atrophaeus var. globigii, a historical biowarfare simulant.</title>
        <authorList>
            <person name="Gibbons H.S."/>
            <person name="Broomall S.M."/>
            <person name="McNew L.A."/>
            <person name="Daligault H."/>
            <person name="Chapman C."/>
            <person name="Bruce D."/>
            <person name="Karavis M."/>
            <person name="Krepps M."/>
            <person name="McGregor P.A."/>
            <person name="Hong C."/>
            <person name="Park K.H."/>
            <person name="Akmal A."/>
            <person name="Feldman A."/>
            <person name="Lin J.S."/>
            <person name="Chang W.E."/>
            <person name="Higgs B.W."/>
            <person name="Demirev P."/>
            <person name="Lindquist J."/>
            <person name="Liem A."/>
            <person name="Fochler E."/>
            <person name="Read T.D."/>
            <person name="Tapia R."/>
            <person name="Johnson S."/>
            <person name="Bishop-Lilly K.A."/>
            <person name="Detter C."/>
            <person name="Han C."/>
            <person name="Sozhamannan S."/>
            <person name="Rosenzweig C.N."/>
            <person name="Skowronski E.W."/>
        </authorList>
    </citation>
    <scope>NUCLEOTIDE SEQUENCE [LARGE SCALE GENOMIC DNA]</scope>
    <source>
        <strain evidence="2 3">Y4G10-17</strain>
    </source>
</reference>
<keyword evidence="1" id="KW-1133">Transmembrane helix</keyword>
<keyword evidence="1" id="KW-0812">Transmembrane</keyword>